<dbReference type="AlphaFoldDB" id="A0A542YJC4"/>
<dbReference type="RefSeq" id="WP_141880386.1">
    <property type="nucleotide sequence ID" value="NZ_VFOM01000001.1"/>
</dbReference>
<dbReference type="OrthoDB" id="9813965at2"/>
<dbReference type="PROSITE" id="PS50846">
    <property type="entry name" value="HMA_2"/>
    <property type="match status" value="1"/>
</dbReference>
<comment type="caution">
    <text evidence="3">The sequence shown here is derived from an EMBL/GenBank/DDBJ whole genome shotgun (WGS) entry which is preliminary data.</text>
</comment>
<dbReference type="GO" id="GO:0046872">
    <property type="term" value="F:metal ion binding"/>
    <property type="evidence" value="ECO:0007669"/>
    <property type="project" value="UniProtKB-KW"/>
</dbReference>
<evidence type="ECO:0000313" key="3">
    <source>
        <dbReference type="EMBL" id="TQL48215.1"/>
    </source>
</evidence>
<sequence>MSNPTIDLGLSDKNSGGGCACCSTPAQTVADTASAPASLIETTVAVTGMTCGHCVSSITEELTALDGVESVNVQLNVGGASTVTVASSSALDSAAIRAAVGEAGYALADA</sequence>
<evidence type="ECO:0000313" key="4">
    <source>
        <dbReference type="Proteomes" id="UP000317998"/>
    </source>
</evidence>
<accession>A0A542YJC4</accession>
<reference evidence="3 4" key="1">
    <citation type="submission" date="2019-06" db="EMBL/GenBank/DDBJ databases">
        <title>Sequencing the genomes of 1000 actinobacteria strains.</title>
        <authorList>
            <person name="Klenk H.-P."/>
        </authorList>
    </citation>
    <scope>NUCLEOTIDE SEQUENCE [LARGE SCALE GENOMIC DNA]</scope>
    <source>
        <strain evidence="3 4">DSM 26477</strain>
    </source>
</reference>
<proteinExistence type="predicted"/>
<dbReference type="InterPro" id="IPR017969">
    <property type="entry name" value="Heavy-metal-associated_CS"/>
</dbReference>
<dbReference type="InterPro" id="IPR006121">
    <property type="entry name" value="HMA_dom"/>
</dbReference>
<protein>
    <submittedName>
        <fullName evidence="3">Copper chaperone CopZ</fullName>
    </submittedName>
</protein>
<evidence type="ECO:0000256" key="1">
    <source>
        <dbReference type="ARBA" id="ARBA00022723"/>
    </source>
</evidence>
<keyword evidence="4" id="KW-1185">Reference proteome</keyword>
<dbReference type="Gene3D" id="3.30.70.100">
    <property type="match status" value="1"/>
</dbReference>
<keyword evidence="1" id="KW-0479">Metal-binding</keyword>
<feature type="domain" description="HMA" evidence="2">
    <location>
        <begin position="40"/>
        <end position="108"/>
    </location>
</feature>
<dbReference type="CDD" id="cd00371">
    <property type="entry name" value="HMA"/>
    <property type="match status" value="1"/>
</dbReference>
<name>A0A542YJC4_9MICO</name>
<gene>
    <name evidence="3" type="ORF">FB562_1301</name>
</gene>
<organism evidence="3 4">
    <name type="scientific">Homoserinimonas aerilata</name>
    <dbReference type="NCBI Taxonomy" id="1162970"/>
    <lineage>
        <taxon>Bacteria</taxon>
        <taxon>Bacillati</taxon>
        <taxon>Actinomycetota</taxon>
        <taxon>Actinomycetes</taxon>
        <taxon>Micrococcales</taxon>
        <taxon>Microbacteriaceae</taxon>
        <taxon>Homoserinimonas</taxon>
    </lineage>
</organism>
<dbReference type="PROSITE" id="PS01047">
    <property type="entry name" value="HMA_1"/>
    <property type="match status" value="1"/>
</dbReference>
<dbReference type="Proteomes" id="UP000317998">
    <property type="component" value="Unassembled WGS sequence"/>
</dbReference>
<dbReference type="EMBL" id="VFOM01000001">
    <property type="protein sequence ID" value="TQL48215.1"/>
    <property type="molecule type" value="Genomic_DNA"/>
</dbReference>
<dbReference type="InterPro" id="IPR036163">
    <property type="entry name" value="HMA_dom_sf"/>
</dbReference>
<evidence type="ECO:0000259" key="2">
    <source>
        <dbReference type="PROSITE" id="PS50846"/>
    </source>
</evidence>
<dbReference type="Pfam" id="PF00403">
    <property type="entry name" value="HMA"/>
    <property type="match status" value="1"/>
</dbReference>
<dbReference type="SUPFAM" id="SSF55008">
    <property type="entry name" value="HMA, heavy metal-associated domain"/>
    <property type="match status" value="1"/>
</dbReference>